<gene>
    <name evidence="1" type="ORF">E3O65_00605</name>
</gene>
<accession>A0ABY2JC16</accession>
<dbReference type="SUPFAM" id="SSF53756">
    <property type="entry name" value="UDP-Glycosyltransferase/glycogen phosphorylase"/>
    <property type="match status" value="1"/>
</dbReference>
<proteinExistence type="predicted"/>
<name>A0ABY2JC16_9MICO</name>
<protein>
    <submittedName>
        <fullName evidence="1">Glycosyltransferase</fullName>
    </submittedName>
</protein>
<comment type="caution">
    <text evidence="1">The sequence shown here is derived from an EMBL/GenBank/DDBJ whole genome shotgun (WGS) entry which is preliminary data.</text>
</comment>
<dbReference type="Gene3D" id="3.40.50.2000">
    <property type="entry name" value="Glycogen Phosphorylase B"/>
    <property type="match status" value="1"/>
</dbReference>
<organism evidence="1 2">
    <name type="scientific">Cryobacterium breve</name>
    <dbReference type="NCBI Taxonomy" id="1259258"/>
    <lineage>
        <taxon>Bacteria</taxon>
        <taxon>Bacillati</taxon>
        <taxon>Actinomycetota</taxon>
        <taxon>Actinomycetes</taxon>
        <taxon>Micrococcales</taxon>
        <taxon>Microbacteriaceae</taxon>
        <taxon>Cryobacterium</taxon>
    </lineage>
</organism>
<sequence>MACPGRLVGGKGWEVFVDMATELICTRGFEQFAVQILGYGPDFDAMRARIRSRGIAKSVRVYGHADVQTIRSALHDSVLVSRSRLPKGFQITLLEAAAAGAQIVSFPVPKVHYLSSDGCPSVKFLI</sequence>
<evidence type="ECO:0000313" key="2">
    <source>
        <dbReference type="Proteomes" id="UP000298355"/>
    </source>
</evidence>
<keyword evidence="2" id="KW-1185">Reference proteome</keyword>
<dbReference type="EMBL" id="SOGJ01000004">
    <property type="protein sequence ID" value="TFD01863.1"/>
    <property type="molecule type" value="Genomic_DNA"/>
</dbReference>
<evidence type="ECO:0000313" key="1">
    <source>
        <dbReference type="EMBL" id="TFD01863.1"/>
    </source>
</evidence>
<dbReference type="Pfam" id="PF13692">
    <property type="entry name" value="Glyco_trans_1_4"/>
    <property type="match status" value="1"/>
</dbReference>
<reference evidence="1 2" key="1">
    <citation type="submission" date="2019-03" db="EMBL/GenBank/DDBJ databases">
        <title>Genomics of glacier-inhabiting Cryobacterium strains.</title>
        <authorList>
            <person name="Liu Q."/>
            <person name="Xin Y.-H."/>
        </authorList>
    </citation>
    <scope>NUCLEOTIDE SEQUENCE [LARGE SCALE GENOMIC DNA]</scope>
    <source>
        <strain evidence="1 2">TMT4-23</strain>
    </source>
</reference>
<dbReference type="Proteomes" id="UP000298355">
    <property type="component" value="Unassembled WGS sequence"/>
</dbReference>